<reference evidence="2 3" key="1">
    <citation type="journal article" date="2012" name="Science">
        <title>Ecological populations of bacteria act as socially cohesive units of antibiotic production and resistance.</title>
        <authorList>
            <person name="Cordero O.X."/>
            <person name="Wildschutte H."/>
            <person name="Kirkup B."/>
            <person name="Proehl S."/>
            <person name="Ngo L."/>
            <person name="Hussain F."/>
            <person name="Le Roux F."/>
            <person name="Mincer T."/>
            <person name="Polz M.F."/>
        </authorList>
    </citation>
    <scope>NUCLEOTIDE SEQUENCE [LARGE SCALE GENOMIC DNA]</scope>
    <source>
        <strain evidence="2 3">FF-454</strain>
    </source>
</reference>
<evidence type="ECO:0000313" key="3">
    <source>
        <dbReference type="Proteomes" id="UP000095039"/>
    </source>
</evidence>
<evidence type="ECO:0000256" key="1">
    <source>
        <dbReference type="SAM" id="SignalP"/>
    </source>
</evidence>
<feature type="chain" id="PRO_5009172198" description="DUF2799 domain-containing protein" evidence="1">
    <location>
        <begin position="23"/>
        <end position="127"/>
    </location>
</feature>
<keyword evidence="1" id="KW-0732">Signal</keyword>
<keyword evidence="3" id="KW-1185">Reference proteome</keyword>
<dbReference type="InterPro" id="IPR021242">
    <property type="entry name" value="DUF2799"/>
</dbReference>
<organism evidence="2 3">
    <name type="scientific">Enterovibrio norvegicus FF-454</name>
    <dbReference type="NCBI Taxonomy" id="1185651"/>
    <lineage>
        <taxon>Bacteria</taxon>
        <taxon>Pseudomonadati</taxon>
        <taxon>Pseudomonadota</taxon>
        <taxon>Gammaproteobacteria</taxon>
        <taxon>Vibrionales</taxon>
        <taxon>Vibrionaceae</taxon>
        <taxon>Enterovibrio</taxon>
    </lineage>
</organism>
<dbReference type="Pfam" id="PF10973">
    <property type="entry name" value="DUF2799"/>
    <property type="match status" value="1"/>
</dbReference>
<name>A0A1E5BZ09_9GAMM</name>
<protein>
    <recommendedName>
        <fullName evidence="4">DUF2799 domain-containing protein</fullName>
    </recommendedName>
</protein>
<dbReference type="AlphaFoldDB" id="A0A1E5BZ09"/>
<dbReference type="PROSITE" id="PS51257">
    <property type="entry name" value="PROKAR_LIPOPROTEIN"/>
    <property type="match status" value="1"/>
</dbReference>
<dbReference type="EMBL" id="AJWN02000093">
    <property type="protein sequence ID" value="OEE58471.1"/>
    <property type="molecule type" value="Genomic_DNA"/>
</dbReference>
<sequence length="127" mass="13901">MLNKFLTSLLALLLVGCVNIEATESLVQKGNWQAVGERDGVRGLPSRSMSNLDALANKAGVQNVDVGGYEAGYNTGIDLYCDVNNAYDIGLSGMQYLGVCSNQDDGMRFQMQWQRGFEDFQSADQTF</sequence>
<evidence type="ECO:0000313" key="2">
    <source>
        <dbReference type="EMBL" id="OEE58471.1"/>
    </source>
</evidence>
<dbReference type="RefSeq" id="WP_016958160.1">
    <property type="nucleotide sequence ID" value="NZ_AJWN02000093.1"/>
</dbReference>
<comment type="caution">
    <text evidence="2">The sequence shown here is derived from an EMBL/GenBank/DDBJ whole genome shotgun (WGS) entry which is preliminary data.</text>
</comment>
<accession>A0A1E5BZ09</accession>
<feature type="signal peptide" evidence="1">
    <location>
        <begin position="1"/>
        <end position="22"/>
    </location>
</feature>
<gene>
    <name evidence="2" type="ORF">A1OK_15235</name>
</gene>
<dbReference type="Proteomes" id="UP000095039">
    <property type="component" value="Unassembled WGS sequence"/>
</dbReference>
<evidence type="ECO:0008006" key="4">
    <source>
        <dbReference type="Google" id="ProtNLM"/>
    </source>
</evidence>
<proteinExistence type="predicted"/>